<dbReference type="Proteomes" id="UP001642464">
    <property type="component" value="Unassembled WGS sequence"/>
</dbReference>
<proteinExistence type="predicted"/>
<protein>
    <submittedName>
        <fullName evidence="1">Uncharacterized protein</fullName>
    </submittedName>
</protein>
<evidence type="ECO:0000313" key="2">
    <source>
        <dbReference type="Proteomes" id="UP001642464"/>
    </source>
</evidence>
<reference evidence="1 2" key="1">
    <citation type="submission" date="2024-02" db="EMBL/GenBank/DDBJ databases">
        <authorList>
            <person name="Chen Y."/>
            <person name="Shah S."/>
            <person name="Dougan E. K."/>
            <person name="Thang M."/>
            <person name="Chan C."/>
        </authorList>
    </citation>
    <scope>NUCLEOTIDE SEQUENCE [LARGE SCALE GENOMIC DNA]</scope>
</reference>
<evidence type="ECO:0000313" key="1">
    <source>
        <dbReference type="EMBL" id="CAK9072034.1"/>
    </source>
</evidence>
<dbReference type="EMBL" id="CAXAMM010033903">
    <property type="protein sequence ID" value="CAK9072034.1"/>
    <property type="molecule type" value="Genomic_DNA"/>
</dbReference>
<accession>A0ABP0PAE7</accession>
<organism evidence="1 2">
    <name type="scientific">Durusdinium trenchii</name>
    <dbReference type="NCBI Taxonomy" id="1381693"/>
    <lineage>
        <taxon>Eukaryota</taxon>
        <taxon>Sar</taxon>
        <taxon>Alveolata</taxon>
        <taxon>Dinophyceae</taxon>
        <taxon>Suessiales</taxon>
        <taxon>Symbiodiniaceae</taxon>
        <taxon>Durusdinium</taxon>
    </lineage>
</organism>
<name>A0ABP0PAE7_9DINO</name>
<gene>
    <name evidence="1" type="ORF">SCF082_LOCUS35513</name>
</gene>
<sequence length="129" mass="14565">MTFLCDHSGKLFTKEQCTLKDVAYNPEAILATCQASVDTGERCLSAYTLQKAILLFYSKHGLYPRGLYSELPAVSDWALKQGIALKKLAPRWLSIRLGVCFHVSIFDFFEGPNPRGWFFNGCLYSCARQ</sequence>
<keyword evidence="2" id="KW-1185">Reference proteome</keyword>
<comment type="caution">
    <text evidence="1">The sequence shown here is derived from an EMBL/GenBank/DDBJ whole genome shotgun (WGS) entry which is preliminary data.</text>
</comment>